<reference evidence="2" key="1">
    <citation type="journal article" date="2019" name="PLoS Negl. Trop. Dis.">
        <title>Revisiting the worldwide diversity of Leptospira species in the environment.</title>
        <authorList>
            <person name="Vincent A.T."/>
            <person name="Schiettekatte O."/>
            <person name="Bourhy P."/>
            <person name="Veyrier F.J."/>
            <person name="Picardeau M."/>
        </authorList>
    </citation>
    <scope>NUCLEOTIDE SEQUENCE [LARGE SCALE GENOMIC DNA]</scope>
    <source>
        <strain evidence="2">201800299</strain>
    </source>
</reference>
<dbReference type="Pfam" id="PF01208">
    <property type="entry name" value="URO-D"/>
    <property type="match status" value="1"/>
</dbReference>
<dbReference type="AlphaFoldDB" id="A0A5F1YEY8"/>
<organism evidence="2 3">
    <name type="scientific">Leptospira gomenensis</name>
    <dbReference type="NCBI Taxonomy" id="2484974"/>
    <lineage>
        <taxon>Bacteria</taxon>
        <taxon>Pseudomonadati</taxon>
        <taxon>Spirochaetota</taxon>
        <taxon>Spirochaetia</taxon>
        <taxon>Leptospirales</taxon>
        <taxon>Leptospiraceae</taxon>
        <taxon>Leptospira</taxon>
    </lineage>
</organism>
<dbReference type="InterPro" id="IPR038071">
    <property type="entry name" value="UROD/MetE-like_sf"/>
</dbReference>
<dbReference type="Gene3D" id="3.20.20.210">
    <property type="match status" value="1"/>
</dbReference>
<evidence type="ECO:0000259" key="1">
    <source>
        <dbReference type="PROSITE" id="PS00906"/>
    </source>
</evidence>
<dbReference type="EMBL" id="RQFA01000010">
    <property type="protein sequence ID" value="TGK38381.1"/>
    <property type="molecule type" value="Genomic_DNA"/>
</dbReference>
<dbReference type="PROSITE" id="PS00906">
    <property type="entry name" value="UROD_1"/>
    <property type="match status" value="1"/>
</dbReference>
<name>A0A5F1YEY8_9LEPT</name>
<dbReference type="PANTHER" id="PTHR21091">
    <property type="entry name" value="METHYLTETRAHYDROFOLATE:HOMOCYSTEINE METHYLTRANSFERASE RELATED"/>
    <property type="match status" value="1"/>
</dbReference>
<evidence type="ECO:0000313" key="2">
    <source>
        <dbReference type="EMBL" id="TGK38381.1"/>
    </source>
</evidence>
<dbReference type="OrthoDB" id="9806656at2"/>
<feature type="domain" description="Uroporphyrinogen decarboxylase (URO-D)" evidence="1">
    <location>
        <begin position="19"/>
        <end position="28"/>
    </location>
</feature>
<evidence type="ECO:0000313" key="3">
    <source>
        <dbReference type="Proteomes" id="UP000298277"/>
    </source>
</evidence>
<proteinExistence type="predicted"/>
<dbReference type="PANTHER" id="PTHR21091:SF169">
    <property type="entry name" value="UROPORPHYRINOGEN DECARBOXYLASE"/>
    <property type="match status" value="1"/>
</dbReference>
<dbReference type="GO" id="GO:0005829">
    <property type="term" value="C:cytosol"/>
    <property type="evidence" value="ECO:0007669"/>
    <property type="project" value="TreeGrafter"/>
</dbReference>
<dbReference type="GO" id="GO:0006783">
    <property type="term" value="P:heme biosynthetic process"/>
    <property type="evidence" value="ECO:0007669"/>
    <property type="project" value="TreeGrafter"/>
</dbReference>
<dbReference type="GO" id="GO:0004853">
    <property type="term" value="F:uroporphyrinogen decarboxylase activity"/>
    <property type="evidence" value="ECO:0007669"/>
    <property type="project" value="InterPro"/>
</dbReference>
<keyword evidence="3" id="KW-1185">Reference proteome</keyword>
<accession>A0A5F1YEY8</accession>
<dbReference type="SUPFAM" id="SSF51726">
    <property type="entry name" value="UROD/MetE-like"/>
    <property type="match status" value="1"/>
</dbReference>
<gene>
    <name evidence="2" type="ORF">EHQ17_01685</name>
</gene>
<dbReference type="RefSeq" id="WP_135591823.1">
    <property type="nucleotide sequence ID" value="NZ_RQEZ01000003.1"/>
</dbReference>
<protein>
    <submittedName>
        <fullName evidence="2">Uroporphyrinogen decarboxylase</fullName>
    </submittedName>
</protein>
<comment type="caution">
    <text evidence="2">The sequence shown here is derived from an EMBL/GenBank/DDBJ whole genome shotgun (WGS) entry which is preliminary data.</text>
</comment>
<dbReference type="Proteomes" id="UP000298277">
    <property type="component" value="Unassembled WGS sequence"/>
</dbReference>
<dbReference type="InterPro" id="IPR000257">
    <property type="entry name" value="Uroporphyrinogen_deCOase"/>
</dbReference>
<sequence>MSNRRYENALCGIAQKIPPVWMMRQAGRYHKHYQALRQKHSFEDLCKIPELAAEVAFGPVDEFDFDAAILFSDILFPLEALGIGLEYTDSGPRLEFAISDEAAFRRLRSAEDSISFMEFQKRAMSLTRERIPKDKSLIGFVGGPWTLFTYAVSGKHEGNLFLPKTLTKVREKFLDTIVQFLKGNIRLQFEGGADVVLVFDTAGGDLSPDLFREIVLPGIKILAEEFPGKIGYYGRGTSSSHFDVLRGVSALAGFGFDHRWDLREVMKVEKRMIQGNFDQALLFMEKEEFKKTLMRFLAPFSELSPEERVGWVCGLGHGVMPKTPEANVKTFVETVRETFL</sequence>